<evidence type="ECO:0000313" key="1">
    <source>
        <dbReference type="EMBL" id="RCW39962.1"/>
    </source>
</evidence>
<dbReference type="OrthoDB" id="3691612at2"/>
<comment type="caution">
    <text evidence="1">The sequence shown here is derived from an EMBL/GenBank/DDBJ whole genome shotgun (WGS) entry which is preliminary data.</text>
</comment>
<name>A0A368VFM1_9ACTN</name>
<accession>A0A368VFM1</accession>
<sequence length="88" mass="10059">MFPNPFLGDRIDVYWIVGLSTDIRHATDILPGARPSGDWVPTLCERWIRLPFPTVAGRRPATEEILDQCPQCLEIAEARECFGVLWDF</sequence>
<evidence type="ECO:0000313" key="2">
    <source>
        <dbReference type="Proteomes" id="UP000253495"/>
    </source>
</evidence>
<protein>
    <submittedName>
        <fullName evidence="1">Uncharacterized protein</fullName>
    </submittedName>
</protein>
<keyword evidence="2" id="KW-1185">Reference proteome</keyword>
<dbReference type="Proteomes" id="UP000253495">
    <property type="component" value="Unassembled WGS sequence"/>
</dbReference>
<gene>
    <name evidence="1" type="ORF">DFQ14_11344</name>
</gene>
<dbReference type="AlphaFoldDB" id="A0A368VFM1"/>
<dbReference type="EMBL" id="QPJC01000013">
    <property type="protein sequence ID" value="RCW39962.1"/>
    <property type="molecule type" value="Genomic_DNA"/>
</dbReference>
<dbReference type="RefSeq" id="WP_114454512.1">
    <property type="nucleotide sequence ID" value="NZ_QPJC01000013.1"/>
</dbReference>
<reference evidence="1 2" key="1">
    <citation type="submission" date="2018-07" db="EMBL/GenBank/DDBJ databases">
        <title>Genomic Encyclopedia of Type Strains, Phase III (KMG-III): the genomes of soil and plant-associated and newly described type strains.</title>
        <authorList>
            <person name="Whitman W."/>
        </authorList>
    </citation>
    <scope>NUCLEOTIDE SEQUENCE [LARGE SCALE GENOMIC DNA]</scope>
    <source>
        <strain evidence="1 2">CECT 8575</strain>
    </source>
</reference>
<proteinExistence type="predicted"/>
<organism evidence="1 2">
    <name type="scientific">Halopolyspora algeriensis</name>
    <dbReference type="NCBI Taxonomy" id="1500506"/>
    <lineage>
        <taxon>Bacteria</taxon>
        <taxon>Bacillati</taxon>
        <taxon>Actinomycetota</taxon>
        <taxon>Actinomycetes</taxon>
        <taxon>Actinomycetes incertae sedis</taxon>
        <taxon>Halopolyspora</taxon>
    </lineage>
</organism>